<dbReference type="Proteomes" id="UP001595826">
    <property type="component" value="Unassembled WGS sequence"/>
</dbReference>
<keyword evidence="2" id="KW-1185">Reference proteome</keyword>
<evidence type="ECO:0008006" key="3">
    <source>
        <dbReference type="Google" id="ProtNLM"/>
    </source>
</evidence>
<evidence type="ECO:0000313" key="2">
    <source>
        <dbReference type="Proteomes" id="UP001595826"/>
    </source>
</evidence>
<accession>A0ABV8R4N5</accession>
<sequence>MKVILLILLLSFSFFAYGQKDNLSIINEKSEVKITAVSYAVNSAKELQSIDWKEIKEVFNSNKGSEKIEMSFALNYPNSKYKIKSSIKVSGQTKDIDSLIFRAKKGVKSIIKISNKYKN</sequence>
<proteinExistence type="predicted"/>
<dbReference type="EMBL" id="JBHSCY010000001">
    <property type="protein sequence ID" value="MFC4267456.1"/>
    <property type="molecule type" value="Genomic_DNA"/>
</dbReference>
<evidence type="ECO:0000313" key="1">
    <source>
        <dbReference type="EMBL" id="MFC4267456.1"/>
    </source>
</evidence>
<gene>
    <name evidence="1" type="ORF">ACFOWD_00945</name>
</gene>
<organism evidence="1 2">
    <name type="scientific">Polaribacter marinivivus</name>
    <dbReference type="NCBI Taxonomy" id="1524260"/>
    <lineage>
        <taxon>Bacteria</taxon>
        <taxon>Pseudomonadati</taxon>
        <taxon>Bacteroidota</taxon>
        <taxon>Flavobacteriia</taxon>
        <taxon>Flavobacteriales</taxon>
        <taxon>Flavobacteriaceae</taxon>
    </lineage>
</organism>
<comment type="caution">
    <text evidence="1">The sequence shown here is derived from an EMBL/GenBank/DDBJ whole genome shotgun (WGS) entry which is preliminary data.</text>
</comment>
<reference evidence="2" key="1">
    <citation type="journal article" date="2019" name="Int. J. Syst. Evol. Microbiol.">
        <title>The Global Catalogue of Microorganisms (GCM) 10K type strain sequencing project: providing services to taxonomists for standard genome sequencing and annotation.</title>
        <authorList>
            <consortium name="The Broad Institute Genomics Platform"/>
            <consortium name="The Broad Institute Genome Sequencing Center for Infectious Disease"/>
            <person name="Wu L."/>
            <person name="Ma J."/>
        </authorList>
    </citation>
    <scope>NUCLEOTIDE SEQUENCE [LARGE SCALE GENOMIC DNA]</scope>
    <source>
        <strain evidence="2">CECT 8655</strain>
    </source>
</reference>
<dbReference type="RefSeq" id="WP_377407358.1">
    <property type="nucleotide sequence ID" value="NZ_JBHSCY010000001.1"/>
</dbReference>
<protein>
    <recommendedName>
        <fullName evidence="3">DUF4783 domain-containing protein</fullName>
    </recommendedName>
</protein>
<name>A0ABV8R4N5_9FLAO</name>